<accession>A0AAV7SLU7</accession>
<dbReference type="GO" id="GO:0003677">
    <property type="term" value="F:DNA binding"/>
    <property type="evidence" value="ECO:0007669"/>
    <property type="project" value="UniProtKB-KW"/>
</dbReference>
<organism evidence="2 3">
    <name type="scientific">Pleurodeles waltl</name>
    <name type="common">Iberian ribbed newt</name>
    <dbReference type="NCBI Taxonomy" id="8319"/>
    <lineage>
        <taxon>Eukaryota</taxon>
        <taxon>Metazoa</taxon>
        <taxon>Chordata</taxon>
        <taxon>Craniata</taxon>
        <taxon>Vertebrata</taxon>
        <taxon>Euteleostomi</taxon>
        <taxon>Amphibia</taxon>
        <taxon>Batrachia</taxon>
        <taxon>Caudata</taxon>
        <taxon>Salamandroidea</taxon>
        <taxon>Salamandridae</taxon>
        <taxon>Pleurodelinae</taxon>
        <taxon>Pleurodeles</taxon>
    </lineage>
</organism>
<evidence type="ECO:0000313" key="3">
    <source>
        <dbReference type="Proteomes" id="UP001066276"/>
    </source>
</evidence>
<gene>
    <name evidence="2" type="ORF">NDU88_005417</name>
</gene>
<dbReference type="AlphaFoldDB" id="A0AAV7SLU7"/>
<dbReference type="Proteomes" id="UP001066276">
    <property type="component" value="Chromosome 4_2"/>
</dbReference>
<reference evidence="2" key="1">
    <citation type="journal article" date="2022" name="bioRxiv">
        <title>Sequencing and chromosome-scale assembly of the giantPleurodeles waltlgenome.</title>
        <authorList>
            <person name="Brown T."/>
            <person name="Elewa A."/>
            <person name="Iarovenko S."/>
            <person name="Subramanian E."/>
            <person name="Araus A.J."/>
            <person name="Petzold A."/>
            <person name="Susuki M."/>
            <person name="Suzuki K.-i.T."/>
            <person name="Hayashi T."/>
            <person name="Toyoda A."/>
            <person name="Oliveira C."/>
            <person name="Osipova E."/>
            <person name="Leigh N.D."/>
            <person name="Simon A."/>
            <person name="Yun M.H."/>
        </authorList>
    </citation>
    <scope>NUCLEOTIDE SEQUENCE</scope>
    <source>
        <strain evidence="2">20211129_DDA</strain>
        <tissue evidence="2">Liver</tissue>
    </source>
</reference>
<evidence type="ECO:0000256" key="1">
    <source>
        <dbReference type="ARBA" id="ARBA00023125"/>
    </source>
</evidence>
<comment type="caution">
    <text evidence="2">The sequence shown here is derived from an EMBL/GenBank/DDBJ whole genome shotgun (WGS) entry which is preliminary data.</text>
</comment>
<protein>
    <recommendedName>
        <fullName evidence="4">Core-binding (CB) domain-containing protein</fullName>
    </recommendedName>
</protein>
<dbReference type="Gene3D" id="1.10.150.130">
    <property type="match status" value="1"/>
</dbReference>
<keyword evidence="1" id="KW-0238">DNA-binding</keyword>
<name>A0AAV7SLU7_PLEWA</name>
<keyword evidence="3" id="KW-1185">Reference proteome</keyword>
<evidence type="ECO:0008006" key="4">
    <source>
        <dbReference type="Google" id="ProtNLM"/>
    </source>
</evidence>
<sequence length="195" mass="22203">MAEDKVQQELRLLGEAWRTDLLHAEVRPMAPLARKSAVDVAAAVWACSPPRRERIREMQHKRVLFRVDNLSVVQMVNRQSAREAQVLQLLRVFALQLGESPWVSIGRALDQSEDARRYVEHGNGGMLRLVMDSLAPSTRRTYMSAWREFVRSGAWRRVGRADRVEDVVRFIMSLIARGQSRVTIADKLVALGLMG</sequence>
<evidence type="ECO:0000313" key="2">
    <source>
        <dbReference type="EMBL" id="KAJ1164987.1"/>
    </source>
</evidence>
<dbReference type="SUPFAM" id="SSF47823">
    <property type="entry name" value="lambda integrase-like, N-terminal domain"/>
    <property type="match status" value="1"/>
</dbReference>
<dbReference type="InterPro" id="IPR010998">
    <property type="entry name" value="Integrase_recombinase_N"/>
</dbReference>
<proteinExistence type="predicted"/>
<dbReference type="EMBL" id="JANPWB010000008">
    <property type="protein sequence ID" value="KAJ1164987.1"/>
    <property type="molecule type" value="Genomic_DNA"/>
</dbReference>